<evidence type="ECO:0000256" key="1">
    <source>
        <dbReference type="SAM" id="Phobius"/>
    </source>
</evidence>
<dbReference type="Proteomes" id="UP001432322">
    <property type="component" value="Unassembled WGS sequence"/>
</dbReference>
<accession>A0AAV5UZI3</accession>
<feature type="non-terminal residue" evidence="2">
    <location>
        <position position="1"/>
    </location>
</feature>
<feature type="non-terminal residue" evidence="2">
    <location>
        <position position="72"/>
    </location>
</feature>
<dbReference type="AlphaFoldDB" id="A0AAV5UZI3"/>
<keyword evidence="1" id="KW-1133">Transmembrane helix</keyword>
<keyword evidence="1" id="KW-0812">Transmembrane</keyword>
<protein>
    <recommendedName>
        <fullName evidence="4">G protein-coupled receptor</fullName>
    </recommendedName>
</protein>
<name>A0AAV5UZI3_9BILA</name>
<comment type="caution">
    <text evidence="2">The sequence shown here is derived from an EMBL/GenBank/DDBJ whole genome shotgun (WGS) entry which is preliminary data.</text>
</comment>
<sequence>RSLIWHFGRTFPTPARDKISKVVKFRSMYVPLWGLVQVLSTTCNLLVYLVMSSKFREVAVRYICFWRKPKSL</sequence>
<organism evidence="2 3">
    <name type="scientific">Pristionchus fissidentatus</name>
    <dbReference type="NCBI Taxonomy" id="1538716"/>
    <lineage>
        <taxon>Eukaryota</taxon>
        <taxon>Metazoa</taxon>
        <taxon>Ecdysozoa</taxon>
        <taxon>Nematoda</taxon>
        <taxon>Chromadorea</taxon>
        <taxon>Rhabditida</taxon>
        <taxon>Rhabditina</taxon>
        <taxon>Diplogasteromorpha</taxon>
        <taxon>Diplogasteroidea</taxon>
        <taxon>Neodiplogasteridae</taxon>
        <taxon>Pristionchus</taxon>
    </lineage>
</organism>
<gene>
    <name evidence="2" type="ORF">PFISCL1PPCAC_2799</name>
</gene>
<proteinExistence type="predicted"/>
<dbReference type="EMBL" id="BTSY01000001">
    <property type="protein sequence ID" value="GMT11502.1"/>
    <property type="molecule type" value="Genomic_DNA"/>
</dbReference>
<evidence type="ECO:0008006" key="4">
    <source>
        <dbReference type="Google" id="ProtNLM"/>
    </source>
</evidence>
<keyword evidence="3" id="KW-1185">Reference proteome</keyword>
<reference evidence="2" key="1">
    <citation type="submission" date="2023-10" db="EMBL/GenBank/DDBJ databases">
        <title>Genome assembly of Pristionchus species.</title>
        <authorList>
            <person name="Yoshida K."/>
            <person name="Sommer R.J."/>
        </authorList>
    </citation>
    <scope>NUCLEOTIDE SEQUENCE</scope>
    <source>
        <strain evidence="2">RS5133</strain>
    </source>
</reference>
<evidence type="ECO:0000313" key="3">
    <source>
        <dbReference type="Proteomes" id="UP001432322"/>
    </source>
</evidence>
<evidence type="ECO:0000313" key="2">
    <source>
        <dbReference type="EMBL" id="GMT11502.1"/>
    </source>
</evidence>
<feature type="transmembrane region" description="Helical" evidence="1">
    <location>
        <begin position="30"/>
        <end position="51"/>
    </location>
</feature>
<keyword evidence="1" id="KW-0472">Membrane</keyword>